<feature type="transmembrane region" description="Helical" evidence="1">
    <location>
        <begin position="29"/>
        <end position="49"/>
    </location>
</feature>
<keyword evidence="1" id="KW-1133">Transmembrane helix</keyword>
<evidence type="ECO:0000313" key="3">
    <source>
        <dbReference type="Proteomes" id="UP000816034"/>
    </source>
</evidence>
<gene>
    <name evidence="2" type="ORF">C9374_007745</name>
</gene>
<dbReference type="PANTHER" id="PTHR20961">
    <property type="entry name" value="GLYCOSYLTRANSFERASE"/>
    <property type="match status" value="1"/>
</dbReference>
<evidence type="ECO:0000256" key="1">
    <source>
        <dbReference type="SAM" id="Phobius"/>
    </source>
</evidence>
<keyword evidence="1" id="KW-0812">Transmembrane</keyword>
<organism evidence="2 3">
    <name type="scientific">Naegleria lovaniensis</name>
    <name type="common">Amoeba</name>
    <dbReference type="NCBI Taxonomy" id="51637"/>
    <lineage>
        <taxon>Eukaryota</taxon>
        <taxon>Discoba</taxon>
        <taxon>Heterolobosea</taxon>
        <taxon>Tetramitia</taxon>
        <taxon>Eutetramitia</taxon>
        <taxon>Vahlkampfiidae</taxon>
        <taxon>Naegleria</taxon>
    </lineage>
</organism>
<dbReference type="InterPro" id="IPR007657">
    <property type="entry name" value="Glycosyltransferase_61"/>
</dbReference>
<evidence type="ECO:0000313" key="2">
    <source>
        <dbReference type="EMBL" id="KAG2379107.1"/>
    </source>
</evidence>
<dbReference type="EMBL" id="PYSW02000030">
    <property type="protein sequence ID" value="KAG2379107.1"/>
    <property type="molecule type" value="Genomic_DNA"/>
</dbReference>
<comment type="caution">
    <text evidence="2">The sequence shown here is derived from an EMBL/GenBank/DDBJ whole genome shotgun (WGS) entry which is preliminary data.</text>
</comment>
<reference evidence="2 3" key="1">
    <citation type="journal article" date="2018" name="BMC Genomics">
        <title>The genome of Naegleria lovaniensis, the basis for a comparative approach to unravel pathogenicity factors of the human pathogenic amoeba N. fowleri.</title>
        <authorList>
            <person name="Liechti N."/>
            <person name="Schurch N."/>
            <person name="Bruggmann R."/>
            <person name="Wittwer M."/>
        </authorList>
    </citation>
    <scope>NUCLEOTIDE SEQUENCE [LARGE SCALE GENOMIC DNA]</scope>
    <source>
        <strain evidence="2 3">ATCC 30569</strain>
    </source>
</reference>
<keyword evidence="3" id="KW-1185">Reference proteome</keyword>
<sequence length="600" mass="69798">MSLHSLSSWLSSSIQQYSTVSWLTPKSHFLLRIVITLAFIYTAGFFLFFRVKSQAVLPRSEKIGNLDVNNNKSTSLSYPNRQNFIRIDQLLHRYEPPKIPSIFQSFEYQFGSYDIGENDDPNNLPNSQSFFKASTSLFHSTQLQSKYLLQSQHQCIIQREWNRVRNNIPYTSCKFENICINRRGEWILFSNSKHDRVMSGQRWIHTTAYHSIDSLQIRVNTSPTLILKHDGQVLKKQQQQPFTSQHYNNQPSSNFTTMILSKRFKWVSTPTLVFTRHAMGNLGHAWLDNYLPLFNLMMIFEYVQRENHILYLDFEQDHVDEIAHLFSNKPALQQCVNENGTFIEEAPCMYSPPRPEQLDRIGDEIDTCFSSVLSGNVGSFFQHIERRDHILPAFRNYLLNKLKIPYSKFLERQKTLVIAIQNKPLHSNNKDAIINVDHIVRYLTKLKKQILDRVNQRNGNAYEKIEIVNLKLESMSVAAQIEFFTTLNVYVTTQGSASYMSLFMYNPNAVMIYVPFCMKETFMCSDVNARVHETFSNVRTISLMNHLHLVQCVTENSDQAPGFPVKPFDVTPTDFKGNCHERVQPKGLKELIIKSLQREL</sequence>
<protein>
    <submittedName>
        <fullName evidence="2">Uncharacterized protein</fullName>
    </submittedName>
</protein>
<accession>A0AA88KGD4</accession>
<dbReference type="AlphaFoldDB" id="A0AA88KGD4"/>
<keyword evidence="1" id="KW-0472">Membrane</keyword>
<dbReference type="GO" id="GO:0016757">
    <property type="term" value="F:glycosyltransferase activity"/>
    <property type="evidence" value="ECO:0007669"/>
    <property type="project" value="InterPro"/>
</dbReference>
<proteinExistence type="predicted"/>
<dbReference type="GeneID" id="68100199"/>
<dbReference type="RefSeq" id="XP_044546369.1">
    <property type="nucleotide sequence ID" value="XM_044697744.1"/>
</dbReference>
<name>A0AA88KGD4_NAELO</name>
<dbReference type="Proteomes" id="UP000816034">
    <property type="component" value="Unassembled WGS sequence"/>
</dbReference>